<dbReference type="AlphaFoldDB" id="A0A371I8B7"/>
<feature type="region of interest" description="Disordered" evidence="1">
    <location>
        <begin position="65"/>
        <end position="90"/>
    </location>
</feature>
<proteinExistence type="predicted"/>
<name>A0A371I8B7_MUCPR</name>
<feature type="non-terminal residue" evidence="2">
    <location>
        <position position="1"/>
    </location>
</feature>
<keyword evidence="3" id="KW-1185">Reference proteome</keyword>
<evidence type="ECO:0000313" key="2">
    <source>
        <dbReference type="EMBL" id="RDY11174.1"/>
    </source>
</evidence>
<organism evidence="2 3">
    <name type="scientific">Mucuna pruriens</name>
    <name type="common">Velvet bean</name>
    <name type="synonym">Dolichos pruriens</name>
    <dbReference type="NCBI Taxonomy" id="157652"/>
    <lineage>
        <taxon>Eukaryota</taxon>
        <taxon>Viridiplantae</taxon>
        <taxon>Streptophyta</taxon>
        <taxon>Embryophyta</taxon>
        <taxon>Tracheophyta</taxon>
        <taxon>Spermatophyta</taxon>
        <taxon>Magnoliopsida</taxon>
        <taxon>eudicotyledons</taxon>
        <taxon>Gunneridae</taxon>
        <taxon>Pentapetalae</taxon>
        <taxon>rosids</taxon>
        <taxon>fabids</taxon>
        <taxon>Fabales</taxon>
        <taxon>Fabaceae</taxon>
        <taxon>Papilionoideae</taxon>
        <taxon>50 kb inversion clade</taxon>
        <taxon>NPAAA clade</taxon>
        <taxon>indigoferoid/millettioid clade</taxon>
        <taxon>Phaseoleae</taxon>
        <taxon>Mucuna</taxon>
    </lineage>
</organism>
<evidence type="ECO:0000256" key="1">
    <source>
        <dbReference type="SAM" id="MobiDB-lite"/>
    </source>
</evidence>
<accession>A0A371I8B7</accession>
<reference evidence="2" key="1">
    <citation type="submission" date="2018-05" db="EMBL/GenBank/DDBJ databases">
        <title>Draft genome of Mucuna pruriens seed.</title>
        <authorList>
            <person name="Nnadi N.E."/>
            <person name="Vos R."/>
            <person name="Hasami M.H."/>
            <person name="Devisetty U.K."/>
            <person name="Aguiy J.C."/>
        </authorList>
    </citation>
    <scope>NUCLEOTIDE SEQUENCE [LARGE SCALE GENOMIC DNA]</scope>
    <source>
        <strain evidence="2">JCA_2017</strain>
    </source>
</reference>
<evidence type="ECO:0000313" key="3">
    <source>
        <dbReference type="Proteomes" id="UP000257109"/>
    </source>
</evidence>
<gene>
    <name evidence="2" type="ORF">CR513_04214</name>
</gene>
<dbReference type="Proteomes" id="UP000257109">
    <property type="component" value="Unassembled WGS sequence"/>
</dbReference>
<sequence length="90" mass="10046">MCNAFRAKKKGFIDGKISKSTNDSSKLKEWLAANDRNHGDQGTSLILENMVMEPMIVFKLLDTHIGGTQGKNGRGRGRGNHGTQQRHRPR</sequence>
<protein>
    <submittedName>
        <fullName evidence="2">Uncharacterized protein</fullName>
    </submittedName>
</protein>
<comment type="caution">
    <text evidence="2">The sequence shown here is derived from an EMBL/GenBank/DDBJ whole genome shotgun (WGS) entry which is preliminary data.</text>
</comment>
<feature type="compositionally biased region" description="Basic residues" evidence="1">
    <location>
        <begin position="73"/>
        <end position="90"/>
    </location>
</feature>
<dbReference type="EMBL" id="QJKJ01000695">
    <property type="protein sequence ID" value="RDY11174.1"/>
    <property type="molecule type" value="Genomic_DNA"/>
</dbReference>